<dbReference type="Proteomes" id="UP000030151">
    <property type="component" value="Unassembled WGS sequence"/>
</dbReference>
<dbReference type="InterPro" id="IPR036864">
    <property type="entry name" value="Zn2-C6_fun-type_DNA-bd_sf"/>
</dbReference>
<feature type="region of interest" description="Disordered" evidence="2">
    <location>
        <begin position="284"/>
        <end position="343"/>
    </location>
</feature>
<sequence>MDIVRPPFAVAMDLPCWLTKSNRALHLQAPVPYPAQCQSRILKHRYAGAQSRLRDYFTPKGMLRCPDFGEMNAVDHQRPSHQGTLVSPWPVFADESRGQWQGLIVQGSPVSTTEHTNIQLYPGIVGSSNLQNSSPHDVSSFQPSIFGSAVEAQQSSFSTAYNPYPFVPEFSATTTSTPDNSPVQNSDTLHVCVSSGQTAVTLTSEQAFAEMGGGEIHLPQPCNHDTYKHFAPEQGAQNVSSAPLLPIVTKSLLDDLELPSTGPELGSDLLSSQPVVPAVLAMRPAQLVPQNSNPETGQPLTTSHRQDDVEAASDSSRPGSASGKNAMHLVKKRGPFNLQKRKETAETRKRKACLRCRVQKIRCDADQDEVEGSCLPCQSFSKVSKKTLHHVSCFRGKLTDVVLFRQGGLNLTQRWKGTEMKDVGDRVNTDIRSIQITLGICDTPIEIKVVRFRAAASDVVARFWTVREGERGDEIRKKKDLEPFCLVDIWATATYFEKYVVDNAISTIVKHYTPHKMLQNTLAGQDVINRTYIAAVQYYLSLEEKDEVMSPSGKVANPQKRLLGNLFIFWHANQHTAGSAYICGKETLNMKPELKDETYPLFGKVSVPRMILAQFDSINHRKLLQRYGQKVLRDLEAFIFRNQSVLWWPIYLTVFILLHEASKMSADRYRHARNNFGGRYRYSIPNFVEELQEGCNNILVHWHYYNCHPWPKPDDPWERHNHFMSELTSEQYDLVMDTMTDRRVQKQLAAWAKCRQENGMMEKPPMPPMGKQATPYMGSQTNYDWDHPCYWITQMFEERWQPRPTYQREYIHQ</sequence>
<evidence type="ECO:0008006" key="5">
    <source>
        <dbReference type="Google" id="ProtNLM"/>
    </source>
</evidence>
<organism evidence="3 4">
    <name type="scientific">Metarhizium robertsii</name>
    <dbReference type="NCBI Taxonomy" id="568076"/>
    <lineage>
        <taxon>Eukaryota</taxon>
        <taxon>Fungi</taxon>
        <taxon>Dikarya</taxon>
        <taxon>Ascomycota</taxon>
        <taxon>Pezizomycotina</taxon>
        <taxon>Sordariomycetes</taxon>
        <taxon>Hypocreomycetidae</taxon>
        <taxon>Hypocreales</taxon>
        <taxon>Clavicipitaceae</taxon>
        <taxon>Metarhizium</taxon>
    </lineage>
</organism>
<protein>
    <recommendedName>
        <fullName evidence="5">Tetratricopeptide repeat domain containing protein</fullName>
    </recommendedName>
</protein>
<dbReference type="HOGENOM" id="CLU_347172_0_0_1"/>
<name>A0A0A1V967_9HYPO</name>
<gene>
    <name evidence="3" type="ORF">X797_001509</name>
</gene>
<dbReference type="GO" id="GO:0000981">
    <property type="term" value="F:DNA-binding transcription factor activity, RNA polymerase II-specific"/>
    <property type="evidence" value="ECO:0007669"/>
    <property type="project" value="InterPro"/>
</dbReference>
<dbReference type="eggNOG" id="ENOG502RAQ3">
    <property type="taxonomic scope" value="Eukaryota"/>
</dbReference>
<accession>A0A0A1V967</accession>
<comment type="caution">
    <text evidence="3">The sequence shown here is derived from an EMBL/GenBank/DDBJ whole genome shotgun (WGS) entry which is preliminary data.</text>
</comment>
<dbReference type="OrthoDB" id="5362630at2759"/>
<dbReference type="PANTHER" id="PTHR35392">
    <property type="entry name" value="ZN(II)2CYS6 TRANSCRIPTION FACTOR (EUROFUNG)-RELATED-RELATED"/>
    <property type="match status" value="1"/>
</dbReference>
<evidence type="ECO:0000313" key="3">
    <source>
        <dbReference type="EMBL" id="EXV06787.1"/>
    </source>
</evidence>
<evidence type="ECO:0000256" key="2">
    <source>
        <dbReference type="SAM" id="MobiDB-lite"/>
    </source>
</evidence>
<feature type="compositionally biased region" description="Polar residues" evidence="2">
    <location>
        <begin position="288"/>
        <end position="303"/>
    </location>
</feature>
<dbReference type="AlphaFoldDB" id="A0A0A1V967"/>
<reference evidence="3 4" key="1">
    <citation type="submission" date="2014-02" db="EMBL/GenBank/DDBJ databases">
        <title>The genome sequence of the entomopathogenic fungus Metarhizium robertsii ARSEF 2575.</title>
        <authorList>
            <person name="Giuliano Garisto Donzelli B."/>
            <person name="Roe B.A."/>
            <person name="Macmil S.L."/>
            <person name="Krasnoff S.B."/>
            <person name="Gibson D.M."/>
        </authorList>
    </citation>
    <scope>NUCLEOTIDE SEQUENCE [LARGE SCALE GENOMIC DNA]</scope>
    <source>
        <strain evidence="3 4">ARSEF 2575</strain>
    </source>
</reference>
<dbReference type="SUPFAM" id="SSF57701">
    <property type="entry name" value="Zn2/Cys6 DNA-binding domain"/>
    <property type="match status" value="1"/>
</dbReference>
<feature type="compositionally biased region" description="Polar residues" evidence="2">
    <location>
        <begin position="313"/>
        <end position="323"/>
    </location>
</feature>
<dbReference type="GO" id="GO:0008270">
    <property type="term" value="F:zinc ion binding"/>
    <property type="evidence" value="ECO:0007669"/>
    <property type="project" value="InterPro"/>
</dbReference>
<proteinExistence type="predicted"/>
<dbReference type="InterPro" id="IPR001138">
    <property type="entry name" value="Zn2Cys6_DnaBD"/>
</dbReference>
<dbReference type="EMBL" id="JELW01000001">
    <property type="protein sequence ID" value="EXV06787.1"/>
    <property type="molecule type" value="Genomic_DNA"/>
</dbReference>
<evidence type="ECO:0000313" key="4">
    <source>
        <dbReference type="Proteomes" id="UP000030151"/>
    </source>
</evidence>
<dbReference type="PANTHER" id="PTHR35392:SF3">
    <property type="entry name" value="ZN(2)-C6 FUNGAL-TYPE DOMAIN-CONTAINING PROTEIN"/>
    <property type="match status" value="1"/>
</dbReference>
<dbReference type="InterPro" id="IPR052973">
    <property type="entry name" value="Fungal_sec-metab_reg_TF"/>
</dbReference>
<evidence type="ECO:0000256" key="1">
    <source>
        <dbReference type="ARBA" id="ARBA00023242"/>
    </source>
</evidence>
<keyword evidence="1" id="KW-0539">Nucleus</keyword>
<dbReference type="CDD" id="cd00067">
    <property type="entry name" value="GAL4"/>
    <property type="match status" value="1"/>
</dbReference>